<evidence type="ECO:0000256" key="1">
    <source>
        <dbReference type="SAM" id="SignalP"/>
    </source>
</evidence>
<name>A0A6I4M1H5_9SPHN</name>
<protein>
    <submittedName>
        <fullName evidence="2">Uncharacterized protein</fullName>
    </submittedName>
</protein>
<accession>A0A6I4M1H5</accession>
<dbReference type="EMBL" id="SDWJ01000002">
    <property type="protein sequence ID" value="MVZ98094.1"/>
    <property type="molecule type" value="Genomic_DNA"/>
</dbReference>
<dbReference type="Proteomes" id="UP000471147">
    <property type="component" value="Unassembled WGS sequence"/>
</dbReference>
<reference evidence="2 3" key="1">
    <citation type="submission" date="2019-01" db="EMBL/GenBank/DDBJ databases">
        <title>Sphingorhabdus lacus sp.nov., isolated from an oligotrophic freshwater lake.</title>
        <authorList>
            <person name="Park M."/>
        </authorList>
    </citation>
    <scope>NUCLEOTIDE SEQUENCE [LARGE SCALE GENOMIC DNA]</scope>
    <source>
        <strain evidence="2 3">IMCC26285</strain>
    </source>
</reference>
<proteinExistence type="predicted"/>
<gene>
    <name evidence="2" type="ORF">EUU23_10360</name>
</gene>
<keyword evidence="1" id="KW-0732">Signal</keyword>
<sequence>MGKTLTCGALPLFRTFILGIAILTTTPCGAQTASSSHVKTEKMDLPARFNASLPMTIAEMDSWAEGSVKFPPQSHVVDILSFGQPAMFRRLEIASLSVPNGQRSAWSDRWYDLLEFQTSAQEFCSLARPVIQGPESAMRMAVAGSFVRDCFKPEDRALVLRKDTPNRAVLDYFDSYQGPASKGIAVPYDDRLASAAADIILNGKDHESRSAAFTIIEQKSARAEAALLSIYKGLQDTKRKDDVALAFLRSNNPEGKRIAQEVCLRKSTDPMCSNSDPLAGMEPGKDPPKPSIAAIQTSKDRLAGMGFSRVASLDVEAIETDSVEIMLLEAGYGYGFDVETGMFPNGHDSLLRNLARLTSPALDAAVFEEIAPSDDVGPYELRAYLNGKRYSIKANNLGDWYDVDAALKLLDSVLADQKPEFGLLPLPTEDQTLIVIGGPKAAIDLAVKAKLIRRGDVGRAEQLGKDFENEVLEILRTK</sequence>
<dbReference type="RefSeq" id="WP_160354051.1">
    <property type="nucleotide sequence ID" value="NZ_SDWJ01000002.1"/>
</dbReference>
<comment type="caution">
    <text evidence="2">The sequence shown here is derived from an EMBL/GenBank/DDBJ whole genome shotgun (WGS) entry which is preliminary data.</text>
</comment>
<dbReference type="AlphaFoldDB" id="A0A6I4M1H5"/>
<dbReference type="OrthoDB" id="291531at2"/>
<feature type="chain" id="PRO_5026059704" evidence="1">
    <location>
        <begin position="31"/>
        <end position="478"/>
    </location>
</feature>
<evidence type="ECO:0000313" key="3">
    <source>
        <dbReference type="Proteomes" id="UP000471147"/>
    </source>
</evidence>
<evidence type="ECO:0000313" key="2">
    <source>
        <dbReference type="EMBL" id="MVZ98094.1"/>
    </source>
</evidence>
<organism evidence="2 3">
    <name type="scientific">Sphingorhabdus profundilacus</name>
    <dbReference type="NCBI Taxonomy" id="2509718"/>
    <lineage>
        <taxon>Bacteria</taxon>
        <taxon>Pseudomonadati</taxon>
        <taxon>Pseudomonadota</taxon>
        <taxon>Alphaproteobacteria</taxon>
        <taxon>Sphingomonadales</taxon>
        <taxon>Sphingomonadaceae</taxon>
        <taxon>Sphingorhabdus</taxon>
    </lineage>
</organism>
<feature type="signal peptide" evidence="1">
    <location>
        <begin position="1"/>
        <end position="30"/>
    </location>
</feature>
<keyword evidence="3" id="KW-1185">Reference proteome</keyword>